<keyword evidence="2" id="KW-1185">Reference proteome</keyword>
<accession>A0AAE1MYS6</accession>
<dbReference type="AlphaFoldDB" id="A0AAE1MYS6"/>
<reference evidence="1" key="1">
    <citation type="submission" date="2023-10" db="EMBL/GenBank/DDBJ databases">
        <title>Chromosome-level genome of the transformable northern wattle, Acacia crassicarpa.</title>
        <authorList>
            <person name="Massaro I."/>
            <person name="Sinha N.R."/>
            <person name="Poethig S."/>
            <person name="Leichty A.R."/>
        </authorList>
    </citation>
    <scope>NUCLEOTIDE SEQUENCE</scope>
    <source>
        <strain evidence="1">Acra3RX</strain>
        <tissue evidence="1">Leaf</tissue>
    </source>
</reference>
<dbReference type="PANTHER" id="PTHR34130:SF5">
    <property type="entry name" value="OS08G0243800 PROTEIN"/>
    <property type="match status" value="1"/>
</dbReference>
<dbReference type="PANTHER" id="PTHR34130">
    <property type="entry name" value="OS08G0243800 PROTEIN"/>
    <property type="match status" value="1"/>
</dbReference>
<evidence type="ECO:0000313" key="2">
    <source>
        <dbReference type="Proteomes" id="UP001293593"/>
    </source>
</evidence>
<gene>
    <name evidence="1" type="ORF">QN277_011447</name>
</gene>
<dbReference type="EMBL" id="JAWXYG010000002">
    <property type="protein sequence ID" value="KAK4279717.1"/>
    <property type="molecule type" value="Genomic_DNA"/>
</dbReference>
<sequence>MMGDIECQFDEEAHDPFEAEEILSLSDLPITGDSAHSDYSYSKDGADDFFEFISEDFSASSMDRDIIFCGKIINIESSKDGEQSNTKQSDDDSSDVLLPWILNKHTSKSTISGDSARSKVRELKDPKDYYSRERVSFMRSATKTRWYLFMLRMPSLRLPAEMELRDIRNKRRRRNVPASAMKGLVPVGEEEMVSNSIKGRKICCFGKMFRWWGLGCGNTVSKQTTT</sequence>
<proteinExistence type="predicted"/>
<dbReference type="Proteomes" id="UP001293593">
    <property type="component" value="Unassembled WGS sequence"/>
</dbReference>
<protein>
    <submittedName>
        <fullName evidence="1">Uncharacterized protein</fullName>
    </submittedName>
</protein>
<organism evidence="1 2">
    <name type="scientific">Acacia crassicarpa</name>
    <name type="common">northern wattle</name>
    <dbReference type="NCBI Taxonomy" id="499986"/>
    <lineage>
        <taxon>Eukaryota</taxon>
        <taxon>Viridiplantae</taxon>
        <taxon>Streptophyta</taxon>
        <taxon>Embryophyta</taxon>
        <taxon>Tracheophyta</taxon>
        <taxon>Spermatophyta</taxon>
        <taxon>Magnoliopsida</taxon>
        <taxon>eudicotyledons</taxon>
        <taxon>Gunneridae</taxon>
        <taxon>Pentapetalae</taxon>
        <taxon>rosids</taxon>
        <taxon>fabids</taxon>
        <taxon>Fabales</taxon>
        <taxon>Fabaceae</taxon>
        <taxon>Caesalpinioideae</taxon>
        <taxon>mimosoid clade</taxon>
        <taxon>Acacieae</taxon>
        <taxon>Acacia</taxon>
    </lineage>
</organism>
<comment type="caution">
    <text evidence="1">The sequence shown here is derived from an EMBL/GenBank/DDBJ whole genome shotgun (WGS) entry which is preliminary data.</text>
</comment>
<evidence type="ECO:0000313" key="1">
    <source>
        <dbReference type="EMBL" id="KAK4279717.1"/>
    </source>
</evidence>
<name>A0AAE1MYS6_9FABA</name>